<evidence type="ECO:0000313" key="3">
    <source>
        <dbReference type="Proteomes" id="UP001608902"/>
    </source>
</evidence>
<evidence type="ECO:0000256" key="1">
    <source>
        <dbReference type="SAM" id="SignalP"/>
    </source>
</evidence>
<keyword evidence="3" id="KW-1185">Reference proteome</keyword>
<accession>A0ABD6EVK8</accession>
<name>A0ABD6EVK8_9BILA</name>
<feature type="chain" id="PRO_5044817468" evidence="1">
    <location>
        <begin position="21"/>
        <end position="106"/>
    </location>
</feature>
<reference evidence="2 3" key="1">
    <citation type="submission" date="2024-08" db="EMBL/GenBank/DDBJ databases">
        <title>Gnathostoma spinigerum genome.</title>
        <authorList>
            <person name="Gonzalez-Bertolin B."/>
            <person name="Monzon S."/>
            <person name="Zaballos A."/>
            <person name="Jimenez P."/>
            <person name="Dekumyoy P."/>
            <person name="Varona S."/>
            <person name="Cuesta I."/>
            <person name="Sumanam S."/>
            <person name="Adisakwattana P."/>
            <person name="Gasser R.B."/>
            <person name="Hernandez-Gonzalez A."/>
            <person name="Young N.D."/>
            <person name="Perteguer M.J."/>
        </authorList>
    </citation>
    <scope>NUCLEOTIDE SEQUENCE [LARGE SCALE GENOMIC DNA]</scope>
    <source>
        <strain evidence="2">AL3</strain>
        <tissue evidence="2">Liver</tissue>
    </source>
</reference>
<feature type="signal peptide" evidence="1">
    <location>
        <begin position="1"/>
        <end position="20"/>
    </location>
</feature>
<dbReference type="AlphaFoldDB" id="A0ABD6EVK8"/>
<protein>
    <submittedName>
        <fullName evidence="2">Uncharacterized protein</fullName>
    </submittedName>
</protein>
<sequence length="106" mass="12184">MPIVLSWNSIVCMFVFPLQRFQIDGISTPVGKDRACRIMRCLGLKRLSTSSNLIWNDDGVYDAFNETGVLQQFQLKVNIFSALRNITFIEHLYRSRALGDSNLNKR</sequence>
<gene>
    <name evidence="2" type="ORF">AB6A40_008215</name>
</gene>
<keyword evidence="1" id="KW-0732">Signal</keyword>
<dbReference type="EMBL" id="JBGFUD010007349">
    <property type="protein sequence ID" value="MFH4981506.1"/>
    <property type="molecule type" value="Genomic_DNA"/>
</dbReference>
<proteinExistence type="predicted"/>
<comment type="caution">
    <text evidence="2">The sequence shown here is derived from an EMBL/GenBank/DDBJ whole genome shotgun (WGS) entry which is preliminary data.</text>
</comment>
<organism evidence="2 3">
    <name type="scientific">Gnathostoma spinigerum</name>
    <dbReference type="NCBI Taxonomy" id="75299"/>
    <lineage>
        <taxon>Eukaryota</taxon>
        <taxon>Metazoa</taxon>
        <taxon>Ecdysozoa</taxon>
        <taxon>Nematoda</taxon>
        <taxon>Chromadorea</taxon>
        <taxon>Rhabditida</taxon>
        <taxon>Spirurina</taxon>
        <taxon>Gnathostomatomorpha</taxon>
        <taxon>Gnathostomatoidea</taxon>
        <taxon>Gnathostomatidae</taxon>
        <taxon>Gnathostoma</taxon>
    </lineage>
</organism>
<evidence type="ECO:0000313" key="2">
    <source>
        <dbReference type="EMBL" id="MFH4981506.1"/>
    </source>
</evidence>
<dbReference type="Proteomes" id="UP001608902">
    <property type="component" value="Unassembled WGS sequence"/>
</dbReference>